<feature type="domain" description="S-Me-THD N-terminal" evidence="1">
    <location>
        <begin position="14"/>
        <end position="169"/>
    </location>
</feature>
<evidence type="ECO:0000313" key="3">
    <source>
        <dbReference type="EMBL" id="WGW14140.1"/>
    </source>
</evidence>
<dbReference type="Pfam" id="PF06032">
    <property type="entry name" value="S-Me-THD_N"/>
    <property type="match status" value="1"/>
</dbReference>
<dbReference type="Gene3D" id="2.40.390.10">
    <property type="entry name" value="CV3147-like"/>
    <property type="match status" value="1"/>
</dbReference>
<evidence type="ECO:0000259" key="1">
    <source>
        <dbReference type="Pfam" id="PF06032"/>
    </source>
</evidence>
<protein>
    <submittedName>
        <fullName evidence="3">DUF917 domain-containing protein</fullName>
    </submittedName>
</protein>
<dbReference type="EMBL" id="CP090958">
    <property type="protein sequence ID" value="WGW14140.1"/>
    <property type="molecule type" value="Genomic_DNA"/>
</dbReference>
<accession>A0ABY8R0K4</accession>
<dbReference type="InterPro" id="IPR027479">
    <property type="entry name" value="S-Me-THD_N_sf"/>
</dbReference>
<reference evidence="3 4" key="1">
    <citation type="submission" date="2023-05" db="EMBL/GenBank/DDBJ databases">
        <title>Lithophilousrod everest ZFBP1038 complete genpme.</title>
        <authorList>
            <person name="Tian M."/>
        </authorList>
    </citation>
    <scope>NUCLEOTIDE SEQUENCE [LARGE SCALE GENOMIC DNA]</scope>
    <source>
        <strain evidence="3 4">ZFBP1038</strain>
    </source>
</reference>
<dbReference type="InterPro" id="IPR024071">
    <property type="entry name" value="S-Me-THD_C_sf"/>
</dbReference>
<keyword evidence="4" id="KW-1185">Reference proteome</keyword>
<evidence type="ECO:0000313" key="4">
    <source>
        <dbReference type="Proteomes" id="UP001209083"/>
    </source>
</evidence>
<dbReference type="Pfam" id="PF20906">
    <property type="entry name" value="S-Me-THD_C"/>
    <property type="match status" value="1"/>
</dbReference>
<dbReference type="Proteomes" id="UP001209083">
    <property type="component" value="Chromosome"/>
</dbReference>
<proteinExistence type="predicted"/>
<gene>
    <name evidence="3" type="ORF">LWF01_15665</name>
</gene>
<dbReference type="Gene3D" id="3.40.1610.10">
    <property type="entry name" value="CV3147-like domain"/>
    <property type="match status" value="1"/>
</dbReference>
<sequence>MSTDKTRRSQIDADCGNLARGAAILGTGGGGDPYIGRLLAEAAIRKHGPVPLVAVDDLDPDAVVIPVAMMGAPTVMVEKLASQGQFAQAVNSLARYLGVTPTHIACIEAGGVNSTIPIVAAAELGLPLIDGDGMGRAFPEIQMVLPSIYGVRATPMSICDEKGNSGIFDTVDNAWAERLARPATVEMGCSTIISTYAMSGAQVRESYVPGTLSLCDQLGAEVMSARAAHRDPVAAVAELLHGRLLAGGKVTDVERRTTSGFARGRATIEGVGPDAGRSVVLQFQNEHLLVELDGTAETSTPDLIMVLDAETAEPVTTESLRYGMRVRVVTAPSDPRWHSDEALALVGPRYFGYELDPVRFDGTRGVAA</sequence>
<dbReference type="SUPFAM" id="SSF160991">
    <property type="entry name" value="CV3147-like"/>
    <property type="match status" value="1"/>
</dbReference>
<dbReference type="InterPro" id="IPR010318">
    <property type="entry name" value="S-Me-THD_N"/>
</dbReference>
<organism evidence="3 4">
    <name type="scientific">Saxibacter everestensis</name>
    <dbReference type="NCBI Taxonomy" id="2909229"/>
    <lineage>
        <taxon>Bacteria</taxon>
        <taxon>Bacillati</taxon>
        <taxon>Actinomycetota</taxon>
        <taxon>Actinomycetes</taxon>
        <taxon>Micrococcales</taxon>
        <taxon>Brevibacteriaceae</taxon>
        <taxon>Saxibacter</taxon>
    </lineage>
</organism>
<name>A0ABY8R0K4_9MICO</name>
<feature type="domain" description="S-Me-THD-like C-terminal" evidence="2">
    <location>
        <begin position="172"/>
        <end position="357"/>
    </location>
</feature>
<dbReference type="InterPro" id="IPR048350">
    <property type="entry name" value="S-Me-THD-like_C"/>
</dbReference>
<evidence type="ECO:0000259" key="2">
    <source>
        <dbReference type="Pfam" id="PF20906"/>
    </source>
</evidence>